<dbReference type="GO" id="GO:0006487">
    <property type="term" value="P:protein N-linked glycosylation"/>
    <property type="evidence" value="ECO:0007669"/>
    <property type="project" value="TreeGrafter"/>
</dbReference>
<reference evidence="2" key="1">
    <citation type="journal article" date="2019" name="Curr. Biol.">
        <title>Genome Sequence of Striga asiatica Provides Insight into the Evolution of Plant Parasitism.</title>
        <authorList>
            <person name="Yoshida S."/>
            <person name="Kim S."/>
            <person name="Wafula E.K."/>
            <person name="Tanskanen J."/>
            <person name="Kim Y.M."/>
            <person name="Honaas L."/>
            <person name="Yang Z."/>
            <person name="Spallek T."/>
            <person name="Conn C.E."/>
            <person name="Ichihashi Y."/>
            <person name="Cheong K."/>
            <person name="Cui S."/>
            <person name="Der J.P."/>
            <person name="Gundlach H."/>
            <person name="Jiao Y."/>
            <person name="Hori C."/>
            <person name="Ishida J.K."/>
            <person name="Kasahara H."/>
            <person name="Kiba T."/>
            <person name="Kim M.S."/>
            <person name="Koo N."/>
            <person name="Laohavisit A."/>
            <person name="Lee Y.H."/>
            <person name="Lumba S."/>
            <person name="McCourt P."/>
            <person name="Mortimer J.C."/>
            <person name="Mutuku J.M."/>
            <person name="Nomura T."/>
            <person name="Sasaki-Sekimoto Y."/>
            <person name="Seto Y."/>
            <person name="Wang Y."/>
            <person name="Wakatake T."/>
            <person name="Sakakibara H."/>
            <person name="Demura T."/>
            <person name="Yamaguchi S."/>
            <person name="Yoneyama K."/>
            <person name="Manabe R.I."/>
            <person name="Nelson D.C."/>
            <person name="Schulman A.H."/>
            <person name="Timko M.P."/>
            <person name="dePamphilis C.W."/>
            <person name="Choi D."/>
            <person name="Shirasu K."/>
        </authorList>
    </citation>
    <scope>NUCLEOTIDE SEQUENCE [LARGE SCALE GENOMIC DNA]</scope>
    <source>
        <strain evidence="2">cv. UVA1</strain>
    </source>
</reference>
<sequence length="269" mass="31094">MSPVICRGGKLKRKKLAESSHDLRRVDCRRRTQTSWSVVGVKFLVADWERLPGFGIGEQLARMCGLLAIAINEKRVLVTGYYNRADHDGCKDLTRVQKMSLRACARQGSMADRVWGSSWSSMQPTTEINRTLIAIRYLMRYQNEYTCGIMNKVRHSAFGREAAKMVLELSSENLRRTEHDIEKFVWSNHNLWLPRPLLSMHVRMGDKACEMTFSDLKNNAFSEQSPGALPALQECVAFYRNAGRVKFDVIDRSKSYEWHQKCYYTNVRQ</sequence>
<evidence type="ECO:0000313" key="1">
    <source>
        <dbReference type="EMBL" id="GER39336.1"/>
    </source>
</evidence>
<name>A0A5A7Q382_STRAF</name>
<proteinExistence type="predicted"/>
<dbReference type="OrthoDB" id="2014825at2759"/>
<dbReference type="PANTHER" id="PTHR13132:SF29">
    <property type="entry name" value="ALPHA-(1,6)-FUCOSYLTRANSFERASE"/>
    <property type="match status" value="1"/>
</dbReference>
<gene>
    <name evidence="1" type="ORF">STAS_15944</name>
</gene>
<protein>
    <submittedName>
        <fullName evidence="1">GMP synthase [glutamine-hydrolyzing]</fullName>
    </submittedName>
</protein>
<evidence type="ECO:0000313" key="2">
    <source>
        <dbReference type="Proteomes" id="UP000325081"/>
    </source>
</evidence>
<dbReference type="Proteomes" id="UP000325081">
    <property type="component" value="Unassembled WGS sequence"/>
</dbReference>
<keyword evidence="2" id="KW-1185">Reference proteome</keyword>
<comment type="caution">
    <text evidence="1">The sequence shown here is derived from an EMBL/GenBank/DDBJ whole genome shotgun (WGS) entry which is preliminary data.</text>
</comment>
<dbReference type="PANTHER" id="PTHR13132">
    <property type="entry name" value="ALPHA- 1,6 -FUCOSYLTRANSFERASE"/>
    <property type="match status" value="1"/>
</dbReference>
<dbReference type="EMBL" id="BKCP01005627">
    <property type="protein sequence ID" value="GER39336.1"/>
    <property type="molecule type" value="Genomic_DNA"/>
</dbReference>
<accession>A0A5A7Q382</accession>
<dbReference type="GO" id="GO:0046921">
    <property type="term" value="F:alpha-(1-&gt;6)-fucosyltransferase activity"/>
    <property type="evidence" value="ECO:0007669"/>
    <property type="project" value="TreeGrafter"/>
</dbReference>
<organism evidence="1 2">
    <name type="scientific">Striga asiatica</name>
    <name type="common">Asiatic witchweed</name>
    <name type="synonym">Buchnera asiatica</name>
    <dbReference type="NCBI Taxonomy" id="4170"/>
    <lineage>
        <taxon>Eukaryota</taxon>
        <taxon>Viridiplantae</taxon>
        <taxon>Streptophyta</taxon>
        <taxon>Embryophyta</taxon>
        <taxon>Tracheophyta</taxon>
        <taxon>Spermatophyta</taxon>
        <taxon>Magnoliopsida</taxon>
        <taxon>eudicotyledons</taxon>
        <taxon>Gunneridae</taxon>
        <taxon>Pentapetalae</taxon>
        <taxon>asterids</taxon>
        <taxon>lamiids</taxon>
        <taxon>Lamiales</taxon>
        <taxon>Orobanchaceae</taxon>
        <taxon>Buchnereae</taxon>
        <taxon>Striga</taxon>
    </lineage>
</organism>
<dbReference type="AlphaFoldDB" id="A0A5A7Q382"/>